<dbReference type="GO" id="GO:0005829">
    <property type="term" value="C:cytosol"/>
    <property type="evidence" value="ECO:0007669"/>
    <property type="project" value="TreeGrafter"/>
</dbReference>
<dbReference type="EMBL" id="JAARZS010000018">
    <property type="protein sequence ID" value="MBC2284399.1"/>
    <property type="molecule type" value="Genomic_DNA"/>
</dbReference>
<dbReference type="NCBIfam" id="TIGR03558">
    <property type="entry name" value="oxido_grp_1"/>
    <property type="match status" value="1"/>
</dbReference>
<dbReference type="SUPFAM" id="SSF51679">
    <property type="entry name" value="Bacterial luciferase-like"/>
    <property type="match status" value="1"/>
</dbReference>
<sequence length="336" mass="37132">MIMSKNKFGQVPLSILDLATIREGYNEADAFVNSKNLIQFAEQHKFHRYWVAEHHGIAGVASSATAVLIGYLAGHTKSIRVGSGGIMLPNHAPLIIAEQFGTLATMYPDRIDLGLGRAPGTDFKTARALRRDVHGAVEEFPNAVLELQDYFSDYGHDGIVAIPGRGLGVPLYLLGSSTYSAKLAAKLGLPFAFASHFAPDELGNALELYRSRFEPSDVLAEPYAMVTVNTIIADTDEEANYLATSGYLSFLQLTRGAPTPLPKPIDNIDQVWTDYEERALKHQLKYAFIGTQQKVTTDLQNFMDIYEPDELIVASNIYDPVLKQKNYQLLAESWFA</sequence>
<protein>
    <submittedName>
        <fullName evidence="3">LLM class flavin-dependent oxidoreductase</fullName>
    </submittedName>
</protein>
<evidence type="ECO:0000259" key="2">
    <source>
        <dbReference type="Pfam" id="PF00296"/>
    </source>
</evidence>
<dbReference type="Proteomes" id="UP000533953">
    <property type="component" value="Unassembled WGS sequence"/>
</dbReference>
<organism evidence="3 7">
    <name type="scientific">Listeria booriae</name>
    <dbReference type="NCBI Taxonomy" id="1552123"/>
    <lineage>
        <taxon>Bacteria</taxon>
        <taxon>Bacillati</taxon>
        <taxon>Bacillota</taxon>
        <taxon>Bacilli</taxon>
        <taxon>Bacillales</taxon>
        <taxon>Listeriaceae</taxon>
        <taxon>Listeria</taxon>
    </lineage>
</organism>
<dbReference type="InterPro" id="IPR019949">
    <property type="entry name" value="CmoO-like"/>
</dbReference>
<feature type="domain" description="Luciferase-like" evidence="2">
    <location>
        <begin position="15"/>
        <end position="251"/>
    </location>
</feature>
<evidence type="ECO:0000313" key="7">
    <source>
        <dbReference type="Proteomes" id="UP000533953"/>
    </source>
</evidence>
<evidence type="ECO:0000313" key="3">
    <source>
        <dbReference type="EMBL" id="MBC1490604.1"/>
    </source>
</evidence>
<dbReference type="Proteomes" id="UP000543005">
    <property type="component" value="Unassembled WGS sequence"/>
</dbReference>
<reference evidence="7 8" key="1">
    <citation type="submission" date="2020-03" db="EMBL/GenBank/DDBJ databases">
        <title>Soil Listeria distribution.</title>
        <authorList>
            <person name="Liao J."/>
            <person name="Wiedmann M."/>
        </authorList>
    </citation>
    <scope>NUCLEOTIDE SEQUENCE [LARGE SCALE GENOMIC DNA]</scope>
    <source>
        <strain evidence="6 9">FSL L7-0039</strain>
        <strain evidence="5 8">FSL L7-0051</strain>
        <strain evidence="4 10">FSL L7-0054</strain>
        <strain evidence="3 7">FSL L7-1547</strain>
    </source>
</reference>
<dbReference type="GO" id="GO:0016705">
    <property type="term" value="F:oxidoreductase activity, acting on paired donors, with incorporation or reduction of molecular oxygen"/>
    <property type="evidence" value="ECO:0007669"/>
    <property type="project" value="InterPro"/>
</dbReference>
<dbReference type="EMBL" id="JAASWV010000001">
    <property type="protein sequence ID" value="MBC2309326.1"/>
    <property type="molecule type" value="Genomic_DNA"/>
</dbReference>
<dbReference type="Pfam" id="PF00296">
    <property type="entry name" value="Bac_luciferase"/>
    <property type="match status" value="1"/>
</dbReference>
<proteinExistence type="predicted"/>
<evidence type="ECO:0000313" key="10">
    <source>
        <dbReference type="Proteomes" id="UP000585696"/>
    </source>
</evidence>
<dbReference type="AlphaFoldDB" id="A0A7X0XAK8"/>
<dbReference type="PANTHER" id="PTHR30137:SF6">
    <property type="entry name" value="LUCIFERASE-LIKE MONOOXYGENASE"/>
    <property type="match status" value="1"/>
</dbReference>
<evidence type="ECO:0000313" key="9">
    <source>
        <dbReference type="Proteomes" id="UP000565628"/>
    </source>
</evidence>
<dbReference type="InterPro" id="IPR036661">
    <property type="entry name" value="Luciferase-like_sf"/>
</dbReference>
<comment type="similarity">
    <text evidence="1">To bacterial alkanal monooxygenase alpha and beta chains.</text>
</comment>
<evidence type="ECO:0000313" key="6">
    <source>
        <dbReference type="EMBL" id="MBC2309326.1"/>
    </source>
</evidence>
<dbReference type="InterPro" id="IPR011251">
    <property type="entry name" value="Luciferase-like_dom"/>
</dbReference>
<dbReference type="Proteomes" id="UP000585696">
    <property type="component" value="Unassembled WGS sequence"/>
</dbReference>
<evidence type="ECO:0000313" key="8">
    <source>
        <dbReference type="Proteomes" id="UP000543005"/>
    </source>
</evidence>
<dbReference type="PANTHER" id="PTHR30137">
    <property type="entry name" value="LUCIFERASE-LIKE MONOOXYGENASE"/>
    <property type="match status" value="1"/>
</dbReference>
<dbReference type="Proteomes" id="UP000565628">
    <property type="component" value="Unassembled WGS sequence"/>
</dbReference>
<gene>
    <name evidence="4" type="ORF">HCB69_08415</name>
    <name evidence="5" type="ORF">HCC36_04990</name>
    <name evidence="3" type="ORF">HCI99_02045</name>
    <name evidence="6" type="ORF">HCJ81_00435</name>
</gene>
<dbReference type="InterPro" id="IPR050766">
    <property type="entry name" value="Bact_Lucif_Oxidored"/>
</dbReference>
<evidence type="ECO:0000256" key="1">
    <source>
        <dbReference type="ARBA" id="ARBA00007789"/>
    </source>
</evidence>
<dbReference type="Gene3D" id="3.20.20.30">
    <property type="entry name" value="Luciferase-like domain"/>
    <property type="match status" value="1"/>
</dbReference>
<name>A0A7X0XAK8_9LIST</name>
<comment type="caution">
    <text evidence="3">The sequence shown here is derived from an EMBL/GenBank/DDBJ whole genome shotgun (WGS) entry which is preliminary data.</text>
</comment>
<accession>A0A7X0XAK8</accession>
<dbReference type="EMBL" id="JAARZT010000008">
    <property type="protein sequence ID" value="MBC2292582.1"/>
    <property type="molecule type" value="Genomic_DNA"/>
</dbReference>
<evidence type="ECO:0000313" key="5">
    <source>
        <dbReference type="EMBL" id="MBC2292582.1"/>
    </source>
</evidence>
<dbReference type="EMBL" id="JAASTX010000002">
    <property type="protein sequence ID" value="MBC1490604.1"/>
    <property type="molecule type" value="Genomic_DNA"/>
</dbReference>
<evidence type="ECO:0000313" key="4">
    <source>
        <dbReference type="EMBL" id="MBC2284399.1"/>
    </source>
</evidence>
<dbReference type="FunFam" id="3.20.20.30:FF:000002">
    <property type="entry name" value="LLM class flavin-dependent oxidoreductase"/>
    <property type="match status" value="1"/>
</dbReference>